<feature type="chain" id="PRO_5027565999" evidence="3">
    <location>
        <begin position="24"/>
        <end position="290"/>
    </location>
</feature>
<dbReference type="RefSeq" id="XP_033800179.1">
    <property type="nucleotide sequence ID" value="XM_033944288.1"/>
</dbReference>
<dbReference type="KEGG" id="gsh:117360485"/>
<keyword evidence="4" id="KW-1185">Reference proteome</keyword>
<reference evidence="5" key="1">
    <citation type="submission" date="2025-08" db="UniProtKB">
        <authorList>
            <consortium name="RefSeq"/>
        </authorList>
    </citation>
    <scope>IDENTIFICATION</scope>
</reference>
<evidence type="ECO:0000313" key="4">
    <source>
        <dbReference type="Proteomes" id="UP000515159"/>
    </source>
</evidence>
<evidence type="ECO:0000256" key="1">
    <source>
        <dbReference type="SAM" id="MobiDB-lite"/>
    </source>
</evidence>
<keyword evidence="2" id="KW-1133">Transmembrane helix</keyword>
<evidence type="ECO:0000256" key="3">
    <source>
        <dbReference type="SAM" id="SignalP"/>
    </source>
</evidence>
<keyword evidence="2" id="KW-0812">Transmembrane</keyword>
<dbReference type="InParanoid" id="A0A6P8QSG9"/>
<evidence type="ECO:0000313" key="5">
    <source>
        <dbReference type="RefSeq" id="XP_033800179.1"/>
    </source>
</evidence>
<dbReference type="OrthoDB" id="9632766at2759"/>
<sequence>MSSLDNLLPFIFLITTYLLVTQAEEPSCTSDSDFANCVGNTANFCPKGIECGCKDGKPFCKCPYYRGQWGSYWYIGPKCDQLWNTLDLIVIAVLPGVGLAFVVAVIAQAIHYCKNKKSNKNVKQRNRNQRTINEYNYLSNYSQHNNLAYMPEHSGAMENALQPQQTMINWTRPIFPLQKTVSQNAESELHQSSHTPGHVKGFNYLPPQLKTVPVLARKPNAAFTPYVQHSKGPTIPDEDYEDETPSPEFGPFPRVGLGQSIKEPAGVAESQWSNRPYGIERSQQPYPYRY</sequence>
<protein>
    <submittedName>
        <fullName evidence="5">Uncharacterized protein LOC117360485</fullName>
    </submittedName>
</protein>
<feature type="compositionally biased region" description="Polar residues" evidence="1">
    <location>
        <begin position="281"/>
        <end position="290"/>
    </location>
</feature>
<feature type="signal peptide" evidence="3">
    <location>
        <begin position="1"/>
        <end position="23"/>
    </location>
</feature>
<dbReference type="GeneID" id="117360485"/>
<gene>
    <name evidence="5" type="primary">LOC117360485</name>
</gene>
<feature type="compositionally biased region" description="Acidic residues" evidence="1">
    <location>
        <begin position="236"/>
        <end position="245"/>
    </location>
</feature>
<keyword evidence="2" id="KW-0472">Membrane</keyword>
<accession>A0A6P8QSG9</accession>
<evidence type="ECO:0000256" key="2">
    <source>
        <dbReference type="SAM" id="Phobius"/>
    </source>
</evidence>
<dbReference type="AlphaFoldDB" id="A0A6P8QSG9"/>
<dbReference type="Proteomes" id="UP000515159">
    <property type="component" value="Chromosome 5"/>
</dbReference>
<keyword evidence="3" id="KW-0732">Signal</keyword>
<feature type="region of interest" description="Disordered" evidence="1">
    <location>
        <begin position="225"/>
        <end position="290"/>
    </location>
</feature>
<feature type="transmembrane region" description="Helical" evidence="2">
    <location>
        <begin position="88"/>
        <end position="110"/>
    </location>
</feature>
<name>A0A6P8QSG9_GEOSA</name>
<organism evidence="4 5">
    <name type="scientific">Geotrypetes seraphini</name>
    <name type="common">Gaboon caecilian</name>
    <name type="synonym">Caecilia seraphini</name>
    <dbReference type="NCBI Taxonomy" id="260995"/>
    <lineage>
        <taxon>Eukaryota</taxon>
        <taxon>Metazoa</taxon>
        <taxon>Chordata</taxon>
        <taxon>Craniata</taxon>
        <taxon>Vertebrata</taxon>
        <taxon>Euteleostomi</taxon>
        <taxon>Amphibia</taxon>
        <taxon>Gymnophiona</taxon>
        <taxon>Geotrypetes</taxon>
    </lineage>
</organism>
<proteinExistence type="predicted"/>